<keyword evidence="4" id="KW-0443">Lipid metabolism</keyword>
<organism evidence="7 8">
    <name type="scientific">Mycolicibacterium rhodesiae (strain NBB3)</name>
    <name type="common">Mycobacterium rhodesiae</name>
    <dbReference type="NCBI Taxonomy" id="710685"/>
    <lineage>
        <taxon>Bacteria</taxon>
        <taxon>Bacillati</taxon>
        <taxon>Actinomycetota</taxon>
        <taxon>Actinomycetes</taxon>
        <taxon>Mycobacteriales</taxon>
        <taxon>Mycobacteriaceae</taxon>
        <taxon>Mycolicibacterium</taxon>
    </lineage>
</organism>
<protein>
    <submittedName>
        <fullName evidence="7">1-acyl-sn-glycerol-3-phosphate acyltransferase</fullName>
    </submittedName>
</protein>
<dbReference type="OrthoDB" id="5184723at2"/>
<comment type="pathway">
    <text evidence="1">Lipid metabolism.</text>
</comment>
<dbReference type="InterPro" id="IPR002123">
    <property type="entry name" value="Plipid/glycerol_acylTrfase"/>
</dbReference>
<dbReference type="PANTHER" id="PTHR10434:SF64">
    <property type="entry name" value="1-ACYL-SN-GLYCEROL-3-PHOSPHATE ACYLTRANSFERASE-RELATED"/>
    <property type="match status" value="1"/>
</dbReference>
<feature type="domain" description="Phospholipid/glycerol acyltransferase" evidence="6">
    <location>
        <begin position="89"/>
        <end position="201"/>
    </location>
</feature>
<evidence type="ECO:0000313" key="7">
    <source>
        <dbReference type="EMBL" id="AEV73647.1"/>
    </source>
</evidence>
<evidence type="ECO:0000256" key="1">
    <source>
        <dbReference type="ARBA" id="ARBA00005189"/>
    </source>
</evidence>
<dbReference type="GO" id="GO:0003841">
    <property type="term" value="F:1-acylglycerol-3-phosphate O-acyltransferase activity"/>
    <property type="evidence" value="ECO:0007669"/>
    <property type="project" value="TreeGrafter"/>
</dbReference>
<dbReference type="eggNOG" id="COG0204">
    <property type="taxonomic scope" value="Bacteria"/>
</dbReference>
<name>G8RLL5_MYCRN</name>
<keyword evidence="5 7" id="KW-0012">Acyltransferase</keyword>
<accession>G8RLL5</accession>
<evidence type="ECO:0000313" key="8">
    <source>
        <dbReference type="Proteomes" id="UP000005442"/>
    </source>
</evidence>
<dbReference type="GO" id="GO:0006654">
    <property type="term" value="P:phosphatidic acid biosynthetic process"/>
    <property type="evidence" value="ECO:0007669"/>
    <property type="project" value="TreeGrafter"/>
</dbReference>
<evidence type="ECO:0000256" key="2">
    <source>
        <dbReference type="ARBA" id="ARBA00022516"/>
    </source>
</evidence>
<evidence type="ECO:0000256" key="4">
    <source>
        <dbReference type="ARBA" id="ARBA00023098"/>
    </source>
</evidence>
<dbReference type="Proteomes" id="UP000005442">
    <property type="component" value="Chromosome"/>
</dbReference>
<dbReference type="AlphaFoldDB" id="G8RLL5"/>
<evidence type="ECO:0000256" key="5">
    <source>
        <dbReference type="ARBA" id="ARBA00023315"/>
    </source>
</evidence>
<dbReference type="CDD" id="cd07989">
    <property type="entry name" value="LPLAT_AGPAT-like"/>
    <property type="match status" value="1"/>
</dbReference>
<proteinExistence type="predicted"/>
<dbReference type="STRING" id="710685.MycrhN_3112"/>
<gene>
    <name evidence="7" type="ordered locus">MycrhN_3112</name>
</gene>
<dbReference type="SMART" id="SM00563">
    <property type="entry name" value="PlsC"/>
    <property type="match status" value="1"/>
</dbReference>
<dbReference type="KEGG" id="mrh:MycrhN_3112"/>
<evidence type="ECO:0000256" key="3">
    <source>
        <dbReference type="ARBA" id="ARBA00022679"/>
    </source>
</evidence>
<dbReference type="PATRIC" id="fig|710685.3.peg.3116"/>
<sequence length="276" mass="30349">MMNAWVPVAPCDESCVRDDPVGVPGRVVRFGRGCGRIALILLVLPAMPLTAIPHRRQYLCVRLYSRLLLSCCGVQIKLSGNKIRDMTGTLVVSPHISWIDVLAVWAVMPGLFVAKADMVKWPGIGLMARLLGVVAIDRTKLRPLPGVVAELAAHLRMGRTVVTFPEGTSWCGMAYGRFRPAMFQAAIDAQRPIQPLRLSYRHADGRRSTVPAFVGEDTLTRSIWRVVATRCTIVEIHVADRQLPDVDRRELARRCQAAVCDSVDLEAVGARVHAAA</sequence>
<reference evidence="7 8" key="1">
    <citation type="submission" date="2011-12" db="EMBL/GenBank/DDBJ databases">
        <title>Complete sequence of Mycobacterium rhodesiae NBB3.</title>
        <authorList>
            <consortium name="US DOE Joint Genome Institute"/>
            <person name="Lucas S."/>
            <person name="Han J."/>
            <person name="Lapidus A."/>
            <person name="Cheng J.-F."/>
            <person name="Goodwin L."/>
            <person name="Pitluck S."/>
            <person name="Peters L."/>
            <person name="Mikhailova N."/>
            <person name="Gu W."/>
            <person name="Detter J.C."/>
            <person name="Han C."/>
            <person name="Tapia R."/>
            <person name="Land M."/>
            <person name="Hauser L."/>
            <person name="Kyrpides N."/>
            <person name="Ivanova N."/>
            <person name="Pagani I."/>
            <person name="Mattes T."/>
            <person name="Holmes A."/>
            <person name="Rutledge P."/>
            <person name="Paulsen I."/>
            <person name="Coleman N."/>
            <person name="Woyke T."/>
        </authorList>
    </citation>
    <scope>NUCLEOTIDE SEQUENCE [LARGE SCALE GENOMIC DNA]</scope>
    <source>
        <strain evidence="7 8">NBB3</strain>
    </source>
</reference>
<dbReference type="Pfam" id="PF01553">
    <property type="entry name" value="Acyltransferase"/>
    <property type="match status" value="1"/>
</dbReference>
<dbReference type="PANTHER" id="PTHR10434">
    <property type="entry name" value="1-ACYL-SN-GLYCEROL-3-PHOSPHATE ACYLTRANSFERASE"/>
    <property type="match status" value="1"/>
</dbReference>
<dbReference type="SUPFAM" id="SSF69593">
    <property type="entry name" value="Glycerol-3-phosphate (1)-acyltransferase"/>
    <property type="match status" value="1"/>
</dbReference>
<dbReference type="RefSeq" id="WP_014211407.1">
    <property type="nucleotide sequence ID" value="NC_016604.1"/>
</dbReference>
<keyword evidence="3 7" id="KW-0808">Transferase</keyword>
<evidence type="ECO:0000259" key="6">
    <source>
        <dbReference type="SMART" id="SM00563"/>
    </source>
</evidence>
<dbReference type="HOGENOM" id="CLU_027938_0_0_11"/>
<dbReference type="EMBL" id="CP003169">
    <property type="protein sequence ID" value="AEV73647.1"/>
    <property type="molecule type" value="Genomic_DNA"/>
</dbReference>
<keyword evidence="2" id="KW-0444">Lipid biosynthesis</keyword>
<keyword evidence="8" id="KW-1185">Reference proteome</keyword>